<dbReference type="GO" id="GO:0000179">
    <property type="term" value="F:rRNA (adenine-N6,N6-)-dimethyltransferase activity"/>
    <property type="evidence" value="ECO:0007669"/>
    <property type="project" value="UniProtKB-UniRule"/>
</dbReference>
<evidence type="ECO:0000256" key="1">
    <source>
        <dbReference type="ARBA" id="ARBA00022552"/>
    </source>
</evidence>
<reference evidence="10 11" key="1">
    <citation type="journal article" date="2015" name="Genome Biol. Evol.">
        <title>Comparative Genomics of a Bacterivorous Green Alga Reveals Evolutionary Causalities and Consequences of Phago-Mixotrophic Mode of Nutrition.</title>
        <authorList>
            <person name="Burns J.A."/>
            <person name="Paasch A."/>
            <person name="Narechania A."/>
            <person name="Kim E."/>
        </authorList>
    </citation>
    <scope>NUCLEOTIDE SEQUENCE [LARGE SCALE GENOMIC DNA]</scope>
    <source>
        <strain evidence="10 11">PLY_AMNH</strain>
    </source>
</reference>
<dbReference type="Proteomes" id="UP001190700">
    <property type="component" value="Unassembled WGS sequence"/>
</dbReference>
<dbReference type="PROSITE" id="PS01131">
    <property type="entry name" value="RRNA_A_DIMETH"/>
    <property type="match status" value="1"/>
</dbReference>
<evidence type="ECO:0000256" key="2">
    <source>
        <dbReference type="ARBA" id="ARBA00022603"/>
    </source>
</evidence>
<dbReference type="GO" id="GO:0003723">
    <property type="term" value="F:RNA binding"/>
    <property type="evidence" value="ECO:0007669"/>
    <property type="project" value="UniProtKB-UniRule"/>
</dbReference>
<dbReference type="EMBL" id="LGRX02005137">
    <property type="protein sequence ID" value="KAK3279092.1"/>
    <property type="molecule type" value="Genomic_DNA"/>
</dbReference>
<gene>
    <name evidence="10" type="ORF">CYMTET_13008</name>
</gene>
<evidence type="ECO:0000256" key="5">
    <source>
        <dbReference type="ARBA" id="ARBA00022884"/>
    </source>
</evidence>
<name>A0AAE0LBM1_9CHLO</name>
<evidence type="ECO:0000313" key="10">
    <source>
        <dbReference type="EMBL" id="KAK3279092.1"/>
    </source>
</evidence>
<keyword evidence="2 7" id="KW-0489">Methyltransferase</keyword>
<evidence type="ECO:0000256" key="8">
    <source>
        <dbReference type="RuleBase" id="RU362106"/>
    </source>
</evidence>
<evidence type="ECO:0000259" key="9">
    <source>
        <dbReference type="SMART" id="SM00650"/>
    </source>
</evidence>
<dbReference type="FunFam" id="3.40.50.150:FF:000007">
    <property type="entry name" value="rRNA adenine N(6)-methyltransferase"/>
    <property type="match status" value="1"/>
</dbReference>
<feature type="binding site" evidence="7">
    <location>
        <position position="62"/>
    </location>
    <ligand>
        <name>S-adenosyl-L-methionine</name>
        <dbReference type="ChEBI" id="CHEBI:59789"/>
    </ligand>
</feature>
<keyword evidence="3 7" id="KW-0808">Transferase</keyword>
<keyword evidence="1 8" id="KW-0698">rRNA processing</keyword>
<dbReference type="AlphaFoldDB" id="A0AAE0LBM1"/>
<dbReference type="SUPFAM" id="SSF53335">
    <property type="entry name" value="S-adenosyl-L-methionine-dependent methyltransferases"/>
    <property type="match status" value="1"/>
</dbReference>
<dbReference type="InterPro" id="IPR029063">
    <property type="entry name" value="SAM-dependent_MTases_sf"/>
</dbReference>
<dbReference type="Gene3D" id="3.40.50.150">
    <property type="entry name" value="Vaccinia Virus protein VP39"/>
    <property type="match status" value="1"/>
</dbReference>
<dbReference type="Gene3D" id="1.10.8.480">
    <property type="match status" value="1"/>
</dbReference>
<dbReference type="EC" id="2.1.1.-" evidence="8"/>
<evidence type="ECO:0000313" key="11">
    <source>
        <dbReference type="Proteomes" id="UP001190700"/>
    </source>
</evidence>
<dbReference type="InterPro" id="IPR011530">
    <property type="entry name" value="rRNA_adenine_dimethylase"/>
</dbReference>
<feature type="binding site" evidence="7">
    <location>
        <position position="35"/>
    </location>
    <ligand>
        <name>S-adenosyl-L-methionine</name>
        <dbReference type="ChEBI" id="CHEBI:59789"/>
    </ligand>
</feature>
<comment type="caution">
    <text evidence="10">The sequence shown here is derived from an EMBL/GenBank/DDBJ whole genome shotgun (WGS) entry which is preliminary data.</text>
</comment>
<accession>A0AAE0LBM1</accession>
<dbReference type="SMART" id="SM00650">
    <property type="entry name" value="rADc"/>
    <property type="match status" value="1"/>
</dbReference>
<dbReference type="InterPro" id="IPR020598">
    <property type="entry name" value="rRNA_Ade_methylase_Trfase_N"/>
</dbReference>
<evidence type="ECO:0000256" key="3">
    <source>
        <dbReference type="ARBA" id="ARBA00022679"/>
    </source>
</evidence>
<keyword evidence="5 7" id="KW-0694">RNA-binding</keyword>
<feature type="binding site" evidence="7">
    <location>
        <position position="83"/>
    </location>
    <ligand>
        <name>S-adenosyl-L-methionine</name>
        <dbReference type="ChEBI" id="CHEBI:59789"/>
    </ligand>
</feature>
<comment type="similarity">
    <text evidence="6 7 8">Belongs to the class I-like SAM-binding methyltransferase superfamily. rRNA adenine N(6)-methyltransferase family.</text>
</comment>
<evidence type="ECO:0000256" key="6">
    <source>
        <dbReference type="ARBA" id="ARBA00061109"/>
    </source>
</evidence>
<protein>
    <recommendedName>
        <fullName evidence="8">rRNA adenine N(6)-methyltransferase</fullName>
        <ecNumber evidence="8">2.1.1.-</ecNumber>
    </recommendedName>
</protein>
<feature type="binding site" evidence="7">
    <location>
        <position position="126"/>
    </location>
    <ligand>
        <name>S-adenosyl-L-methionine</name>
        <dbReference type="ChEBI" id="CHEBI:59789"/>
    </ligand>
</feature>
<feature type="binding site" evidence="7">
    <location>
        <position position="111"/>
    </location>
    <ligand>
        <name>S-adenosyl-L-methionine</name>
        <dbReference type="ChEBI" id="CHEBI:59789"/>
    </ligand>
</feature>
<dbReference type="PANTHER" id="PTHR11727">
    <property type="entry name" value="DIMETHYLADENOSINE TRANSFERASE"/>
    <property type="match status" value="1"/>
</dbReference>
<dbReference type="CDD" id="cd02440">
    <property type="entry name" value="AdoMet_MTases"/>
    <property type="match status" value="1"/>
</dbReference>
<feature type="domain" description="Ribosomal RNA adenine methylase transferase N-terminal" evidence="9">
    <location>
        <begin position="42"/>
        <end position="213"/>
    </location>
</feature>
<sequence length="341" mass="38057">MSNLRVANKVIGKDKGKKAVSGFQGIEFLKSRGQHILKNPLLVDNIVQKAGVKKTDIVLEIGPGTGNLTIKLLEAAKKVIAIEVDPRMVIELQRRVQGTPLADNLQILQGDCIKMDLPYFDICVANTPYQVSSPLTFKLLSHNNIQPFRAAVLMFQREFAMRLVAPPGDNLYCRLSVNAQLLSRVNHIIKVGRNNFRPPPKVDSSVVRIEPRNPPPPVDFREWDGLVRLCFGRRNKTLGAIFRQKQLLSMMEENHKTVKALEKGMAAGMDASMDTSMGGEEGEDEARDVGMVCEGGVETFKQKIEEILVEGGYDQRRSSKMTQDDFLQLLALFNSKGIHFT</sequence>
<dbReference type="InterPro" id="IPR001737">
    <property type="entry name" value="KsgA/Erm"/>
</dbReference>
<proteinExistence type="inferred from homology"/>
<dbReference type="Pfam" id="PF00398">
    <property type="entry name" value="RrnaAD"/>
    <property type="match status" value="1"/>
</dbReference>
<dbReference type="InterPro" id="IPR020596">
    <property type="entry name" value="rRNA_Ade_Mease_Trfase_CS"/>
</dbReference>
<feature type="binding site" evidence="7">
    <location>
        <position position="37"/>
    </location>
    <ligand>
        <name>S-adenosyl-L-methionine</name>
        <dbReference type="ChEBI" id="CHEBI:59789"/>
    </ligand>
</feature>
<evidence type="ECO:0000256" key="4">
    <source>
        <dbReference type="ARBA" id="ARBA00022691"/>
    </source>
</evidence>
<keyword evidence="4 7" id="KW-0949">S-adenosyl-L-methionine</keyword>
<dbReference type="PANTHER" id="PTHR11727:SF7">
    <property type="entry name" value="DIMETHYLADENOSINE TRANSFERASE-RELATED"/>
    <property type="match status" value="1"/>
</dbReference>
<keyword evidence="11" id="KW-1185">Reference proteome</keyword>
<dbReference type="NCBIfam" id="TIGR00755">
    <property type="entry name" value="ksgA"/>
    <property type="match status" value="1"/>
</dbReference>
<dbReference type="PROSITE" id="PS51689">
    <property type="entry name" value="SAM_RNA_A_N6_MT"/>
    <property type="match status" value="1"/>
</dbReference>
<organism evidence="10 11">
    <name type="scientific">Cymbomonas tetramitiformis</name>
    <dbReference type="NCBI Taxonomy" id="36881"/>
    <lineage>
        <taxon>Eukaryota</taxon>
        <taxon>Viridiplantae</taxon>
        <taxon>Chlorophyta</taxon>
        <taxon>Pyramimonadophyceae</taxon>
        <taxon>Pyramimonadales</taxon>
        <taxon>Pyramimonadaceae</taxon>
        <taxon>Cymbomonas</taxon>
    </lineage>
</organism>
<evidence type="ECO:0000256" key="7">
    <source>
        <dbReference type="PROSITE-ProRule" id="PRU01026"/>
    </source>
</evidence>